<dbReference type="Proteomes" id="UP000031668">
    <property type="component" value="Unassembled WGS sequence"/>
</dbReference>
<evidence type="ECO:0000313" key="2">
    <source>
        <dbReference type="Proteomes" id="UP000031668"/>
    </source>
</evidence>
<dbReference type="AlphaFoldDB" id="A0A0C2MX03"/>
<name>A0A0C2MX03_THEKT</name>
<evidence type="ECO:0000313" key="1">
    <source>
        <dbReference type="EMBL" id="KII71891.1"/>
    </source>
</evidence>
<reference evidence="1 2" key="1">
    <citation type="journal article" date="2014" name="Genome Biol. Evol.">
        <title>The genome of the myxosporean Thelohanellus kitauei shows adaptations to nutrient acquisition within its fish host.</title>
        <authorList>
            <person name="Yang Y."/>
            <person name="Xiong J."/>
            <person name="Zhou Z."/>
            <person name="Huo F."/>
            <person name="Miao W."/>
            <person name="Ran C."/>
            <person name="Liu Y."/>
            <person name="Zhang J."/>
            <person name="Feng J."/>
            <person name="Wang M."/>
            <person name="Wang M."/>
            <person name="Wang L."/>
            <person name="Yao B."/>
        </authorList>
    </citation>
    <scope>NUCLEOTIDE SEQUENCE [LARGE SCALE GENOMIC DNA]</scope>
    <source>
        <strain evidence="1">Wuqing</strain>
    </source>
</reference>
<keyword evidence="2" id="KW-1185">Reference proteome</keyword>
<dbReference type="EMBL" id="JWZT01001601">
    <property type="protein sequence ID" value="KII71891.1"/>
    <property type="molecule type" value="Genomic_DNA"/>
</dbReference>
<comment type="caution">
    <text evidence="1">The sequence shown here is derived from an EMBL/GenBank/DDBJ whole genome shotgun (WGS) entry which is preliminary data.</text>
</comment>
<protein>
    <submittedName>
        <fullName evidence="1">Uncharacterized protein</fullName>
    </submittedName>
</protein>
<organism evidence="1 2">
    <name type="scientific">Thelohanellus kitauei</name>
    <name type="common">Myxosporean</name>
    <dbReference type="NCBI Taxonomy" id="669202"/>
    <lineage>
        <taxon>Eukaryota</taxon>
        <taxon>Metazoa</taxon>
        <taxon>Cnidaria</taxon>
        <taxon>Myxozoa</taxon>
        <taxon>Myxosporea</taxon>
        <taxon>Bivalvulida</taxon>
        <taxon>Platysporina</taxon>
        <taxon>Myxobolidae</taxon>
        <taxon>Thelohanellus</taxon>
    </lineage>
</organism>
<sequence length="143" mass="15234">MNPEPACGQSPVWGYVLAWHIYAPPPLGVRRSWPPPNGVSGERGNLVPPLDARAASAPCQTPRGYAAVVDLCLRGSKDQSSHPSASEVSRRVSMYPEGKWAFKIRSGAFGLFCLAREKGLLTPAALCGALPKSRLPGDWPSPG</sequence>
<gene>
    <name evidence="1" type="ORF">RF11_11889</name>
</gene>
<proteinExistence type="predicted"/>
<accession>A0A0C2MX03</accession>